<keyword evidence="1" id="KW-0175">Coiled coil</keyword>
<evidence type="ECO:0000256" key="1">
    <source>
        <dbReference type="SAM" id="Coils"/>
    </source>
</evidence>
<name>A0A4Y8Q2Q3_9BACL</name>
<dbReference type="Proteomes" id="UP000298246">
    <property type="component" value="Unassembled WGS sequence"/>
</dbReference>
<reference evidence="3 4" key="1">
    <citation type="submission" date="2017-03" db="EMBL/GenBank/DDBJ databases">
        <title>Isolation of Levoglucosan Utilizing Bacteria.</title>
        <authorList>
            <person name="Arya A.S."/>
        </authorList>
    </citation>
    <scope>NUCLEOTIDE SEQUENCE [LARGE SCALE GENOMIC DNA]</scope>
    <source>
        <strain evidence="3 4">MEC069</strain>
    </source>
</reference>
<feature type="coiled-coil region" evidence="1">
    <location>
        <begin position="62"/>
        <end position="139"/>
    </location>
</feature>
<organism evidence="3 4">
    <name type="scientific">Paenibacillus athensensis</name>
    <dbReference type="NCBI Taxonomy" id="1967502"/>
    <lineage>
        <taxon>Bacteria</taxon>
        <taxon>Bacillati</taxon>
        <taxon>Bacillota</taxon>
        <taxon>Bacilli</taxon>
        <taxon>Bacillales</taxon>
        <taxon>Paenibacillaceae</taxon>
        <taxon>Paenibacillus</taxon>
    </lineage>
</organism>
<comment type="caution">
    <text evidence="3">The sequence shown here is derived from an EMBL/GenBank/DDBJ whole genome shotgun (WGS) entry which is preliminary data.</text>
</comment>
<protein>
    <submittedName>
        <fullName evidence="3">Uncharacterized protein</fullName>
    </submittedName>
</protein>
<dbReference type="RefSeq" id="WP_134752770.1">
    <property type="nucleotide sequence ID" value="NZ_MYFO02000012.1"/>
</dbReference>
<keyword evidence="4" id="KW-1185">Reference proteome</keyword>
<proteinExistence type="predicted"/>
<gene>
    <name evidence="3" type="ORF">B5M42_11200</name>
</gene>
<feature type="transmembrane region" description="Helical" evidence="2">
    <location>
        <begin position="28"/>
        <end position="49"/>
    </location>
</feature>
<dbReference type="EMBL" id="MYFO01000012">
    <property type="protein sequence ID" value="TFE87766.1"/>
    <property type="molecule type" value="Genomic_DNA"/>
</dbReference>
<evidence type="ECO:0000256" key="2">
    <source>
        <dbReference type="SAM" id="Phobius"/>
    </source>
</evidence>
<evidence type="ECO:0000313" key="3">
    <source>
        <dbReference type="EMBL" id="TFE87766.1"/>
    </source>
</evidence>
<accession>A0A4Y8Q2Q3</accession>
<dbReference type="OrthoDB" id="2660861at2"/>
<sequence length="144" mass="16014">MNTPLQPAAQDAGFARSGKSAKTRRKTYVLLLVGWLVLVAIGVTGAVLYSEHLKQQITADIAKQTTEQLQSVEADYQKQVDDLRTSVNAEVEALEKKVEALNELLAFTKDSANSKTDNSNQLYTQLEEVKKKLDELQHNLDVLK</sequence>
<dbReference type="AlphaFoldDB" id="A0A4Y8Q2Q3"/>
<evidence type="ECO:0000313" key="4">
    <source>
        <dbReference type="Proteomes" id="UP000298246"/>
    </source>
</evidence>
<keyword evidence="2" id="KW-0812">Transmembrane</keyword>
<keyword evidence="2" id="KW-0472">Membrane</keyword>
<keyword evidence="2" id="KW-1133">Transmembrane helix</keyword>